<reference evidence="1 2" key="1">
    <citation type="journal article" date="2015" name="Genome Announc.">
        <title>Complete Genome Sequence of the Rhizobacterium Pseudomonas trivialis Strain IHBB745 with Multiple Plant Growth-Promoting Activities and Tolerance to Desiccation and Alkalinity.</title>
        <authorList>
            <person name="Gulati A."/>
            <person name="Swarnkar M.K."/>
            <person name="Vyas P."/>
            <person name="Rahi P."/>
            <person name="Thakur R."/>
            <person name="Thakur N."/>
            <person name="Singh A.K."/>
        </authorList>
    </citation>
    <scope>NUCLEOTIDE SEQUENCE [LARGE SCALE GENOMIC DNA]</scope>
    <source>
        <strain evidence="2">745</strain>
    </source>
</reference>
<dbReference type="EMBL" id="CP011507">
    <property type="protein sequence ID" value="AKS07008.1"/>
    <property type="molecule type" value="Genomic_DNA"/>
</dbReference>
<gene>
    <name evidence="1" type="ORF">AA957_13090</name>
</gene>
<reference evidence="2" key="2">
    <citation type="submission" date="2015-05" db="EMBL/GenBank/DDBJ databases">
        <authorList>
            <person name="Swarnkar M.K."/>
            <person name="Vyas P."/>
            <person name="Rahi P."/>
            <person name="Thakur R."/>
            <person name="Thakur N."/>
            <person name="Singh A.K."/>
            <person name="Gulati A."/>
        </authorList>
    </citation>
    <scope>NUCLEOTIDE SEQUENCE [LARGE SCALE GENOMIC DNA]</scope>
    <source>
        <strain evidence="2">745</strain>
    </source>
</reference>
<protein>
    <submittedName>
        <fullName evidence="1">Uncharacterized protein</fullName>
    </submittedName>
</protein>
<name>A0A0H5AAF5_9PSED</name>
<dbReference type="Proteomes" id="UP000036608">
    <property type="component" value="Chromosome"/>
</dbReference>
<dbReference type="PATRIC" id="fig|200450.3.peg.2700"/>
<proteinExistence type="predicted"/>
<sequence>MPVTKAMTGRLSICDALIQEVAQNRSVGPITTRISPHPFLRTGRLSVFSTKAATARSRVRLIQSMYSAIVLATLMIGSQEGKANRRQDDAAMAYGLSPFHIHGFSRNG</sequence>
<accession>A0A0H5AAF5</accession>
<dbReference type="KEGG" id="ptv:AA957_13090"/>
<evidence type="ECO:0000313" key="1">
    <source>
        <dbReference type="EMBL" id="AKS07008.1"/>
    </source>
</evidence>
<evidence type="ECO:0000313" key="2">
    <source>
        <dbReference type="Proteomes" id="UP000036608"/>
    </source>
</evidence>
<dbReference type="AlphaFoldDB" id="A0A0H5AAF5"/>
<organism evidence="1 2">
    <name type="scientific">Pseudomonas trivialis</name>
    <dbReference type="NCBI Taxonomy" id="200450"/>
    <lineage>
        <taxon>Bacteria</taxon>
        <taxon>Pseudomonadati</taxon>
        <taxon>Pseudomonadota</taxon>
        <taxon>Gammaproteobacteria</taxon>
        <taxon>Pseudomonadales</taxon>
        <taxon>Pseudomonadaceae</taxon>
        <taxon>Pseudomonas</taxon>
    </lineage>
</organism>